<evidence type="ECO:0000313" key="1">
    <source>
        <dbReference type="EMBL" id="WXB01272.1"/>
    </source>
</evidence>
<reference evidence="1" key="1">
    <citation type="submission" date="2021-12" db="EMBL/GenBank/DDBJ databases">
        <title>Discovery of the Pendulisporaceae a myxobacterial family with distinct sporulation behavior and unique specialized metabolism.</title>
        <authorList>
            <person name="Garcia R."/>
            <person name="Popoff A."/>
            <person name="Bader C.D."/>
            <person name="Loehr J."/>
            <person name="Walesch S."/>
            <person name="Walt C."/>
            <person name="Boldt J."/>
            <person name="Bunk B."/>
            <person name="Haeckl F.J.F.P.J."/>
            <person name="Gunesch A.P."/>
            <person name="Birkelbach J."/>
            <person name="Nuebel U."/>
            <person name="Pietschmann T."/>
            <person name="Bach T."/>
            <person name="Mueller R."/>
        </authorList>
    </citation>
    <scope>NUCLEOTIDE SEQUENCE</scope>
    <source>
        <strain evidence="1">MSr11367</strain>
    </source>
</reference>
<keyword evidence="2" id="KW-1185">Reference proteome</keyword>
<proteinExistence type="predicted"/>
<evidence type="ECO:0000313" key="2">
    <source>
        <dbReference type="Proteomes" id="UP001374803"/>
    </source>
</evidence>
<name>A0ABZ2KY81_9BACT</name>
<dbReference type="Proteomes" id="UP001374803">
    <property type="component" value="Chromosome"/>
</dbReference>
<dbReference type="InterPro" id="IPR016155">
    <property type="entry name" value="Mopterin_synth/thiamin_S_b"/>
</dbReference>
<dbReference type="Gene3D" id="3.10.20.30">
    <property type="match status" value="1"/>
</dbReference>
<gene>
    <name evidence="1" type="ORF">LVJ94_30685</name>
</gene>
<dbReference type="RefSeq" id="WP_394830883.1">
    <property type="nucleotide sequence ID" value="NZ_CP089929.1"/>
</dbReference>
<dbReference type="Pfam" id="PF02597">
    <property type="entry name" value="ThiS"/>
    <property type="match status" value="1"/>
</dbReference>
<protein>
    <submittedName>
        <fullName evidence="1">MoaD/ThiS family protein</fullName>
    </submittedName>
</protein>
<dbReference type="PANTHER" id="PTHR38031">
    <property type="entry name" value="SULFUR CARRIER PROTEIN SLR0821-RELATED"/>
    <property type="match status" value="1"/>
</dbReference>
<organism evidence="1 2">
    <name type="scientific">Pendulispora rubella</name>
    <dbReference type="NCBI Taxonomy" id="2741070"/>
    <lineage>
        <taxon>Bacteria</taxon>
        <taxon>Pseudomonadati</taxon>
        <taxon>Myxococcota</taxon>
        <taxon>Myxococcia</taxon>
        <taxon>Myxococcales</taxon>
        <taxon>Sorangiineae</taxon>
        <taxon>Pendulisporaceae</taxon>
        <taxon>Pendulispora</taxon>
    </lineage>
</organism>
<dbReference type="InterPro" id="IPR003749">
    <property type="entry name" value="ThiS/MoaD-like"/>
</dbReference>
<dbReference type="InterPro" id="IPR012675">
    <property type="entry name" value="Beta-grasp_dom_sf"/>
</dbReference>
<accession>A0ABZ2KY81</accession>
<dbReference type="SUPFAM" id="SSF54285">
    <property type="entry name" value="MoaD/ThiS"/>
    <property type="match status" value="1"/>
</dbReference>
<dbReference type="EMBL" id="CP089983">
    <property type="protein sequence ID" value="WXB01272.1"/>
    <property type="molecule type" value="Genomic_DNA"/>
</dbReference>
<sequence>MAQEITIRIPASLRNLTGGKEEVIAVGETIGQLFDDLETRHPGVKARLLDEKGIRRFINVYLGEEDVRFLEGLKTVVKAGEAVSIVPAIAGG</sequence>
<dbReference type="PANTHER" id="PTHR38031:SF1">
    <property type="entry name" value="SULFUR CARRIER PROTEIN CYSO"/>
    <property type="match status" value="1"/>
</dbReference>
<dbReference type="InterPro" id="IPR052045">
    <property type="entry name" value="Sulfur_Carrier/Prot_Modifier"/>
</dbReference>